<dbReference type="OrthoDB" id="5422318at2"/>
<proteinExistence type="predicted"/>
<evidence type="ECO:0000259" key="1">
    <source>
        <dbReference type="SMART" id="SM01321"/>
    </source>
</evidence>
<dbReference type="InterPro" id="IPR002686">
    <property type="entry name" value="Transposase_17"/>
</dbReference>
<dbReference type="eggNOG" id="COG1943">
    <property type="taxonomic scope" value="Bacteria"/>
</dbReference>
<dbReference type="PANTHER" id="PTHR34322:SF2">
    <property type="entry name" value="TRANSPOSASE IS200-LIKE DOMAIN-CONTAINING PROTEIN"/>
    <property type="match status" value="1"/>
</dbReference>
<dbReference type="HOGENOM" id="CLU_068226_1_2_7"/>
<protein>
    <submittedName>
        <fullName evidence="2">Transposase</fullName>
    </submittedName>
</protein>
<feature type="domain" description="Transposase IS200-like" evidence="1">
    <location>
        <begin position="9"/>
        <end position="124"/>
    </location>
</feature>
<dbReference type="RefSeq" id="WP_015904499.1">
    <property type="nucleotide sequence ID" value="NC_012108.1"/>
</dbReference>
<dbReference type="SUPFAM" id="SSF143422">
    <property type="entry name" value="Transposase IS200-like"/>
    <property type="match status" value="1"/>
</dbReference>
<dbReference type="PANTHER" id="PTHR34322">
    <property type="entry name" value="TRANSPOSASE, Y1_TNP DOMAIN-CONTAINING"/>
    <property type="match status" value="1"/>
</dbReference>
<gene>
    <name evidence="2" type="ordered locus">HRM2_26420</name>
</gene>
<organism evidence="2 3">
    <name type="scientific">Desulforapulum autotrophicum (strain ATCC 43914 / DSM 3382 / VKM B-1955 / HRM2)</name>
    <name type="common">Desulfobacterium autotrophicum</name>
    <dbReference type="NCBI Taxonomy" id="177437"/>
    <lineage>
        <taxon>Bacteria</taxon>
        <taxon>Pseudomonadati</taxon>
        <taxon>Thermodesulfobacteriota</taxon>
        <taxon>Desulfobacteria</taxon>
        <taxon>Desulfobacterales</taxon>
        <taxon>Desulfobacteraceae</taxon>
        <taxon>Desulforapulum</taxon>
    </lineage>
</organism>
<dbReference type="SMART" id="SM01321">
    <property type="entry name" value="Y1_Tnp"/>
    <property type="match status" value="1"/>
</dbReference>
<dbReference type="AlphaFoldDB" id="C0QI00"/>
<dbReference type="GO" id="GO:0006313">
    <property type="term" value="P:DNA transposition"/>
    <property type="evidence" value="ECO:0007669"/>
    <property type="project" value="InterPro"/>
</dbReference>
<dbReference type="Pfam" id="PF01797">
    <property type="entry name" value="Y1_Tnp"/>
    <property type="match status" value="1"/>
</dbReference>
<dbReference type="Proteomes" id="UP000000442">
    <property type="component" value="Chromosome"/>
</dbReference>
<sequence>MPRRPRIVVPNIPLHIIQRGNNKQACFFADDDYLFYLKWLEEYALTSDCLIHAYVLMTNHVHLLLTPKSSSSAGDLLKRLGQRYVQYINRTYRRTGTLWEGRYRSCLVQEETYLLTCQRYIELNPVRAGILEHPGEFRWSSYRHNGQGEMSDLITPHILYQGLGETNDQKQSTYRELFRYELEPDEIDQIRKATNGNFALGAKRFQDEISIMLGRRAFPGKAGRPRTKNS</sequence>
<accession>C0QI00</accession>
<dbReference type="Gene3D" id="3.30.70.1290">
    <property type="entry name" value="Transposase IS200-like"/>
    <property type="match status" value="1"/>
</dbReference>
<dbReference type="KEGG" id="dat:HRM2_26420"/>
<dbReference type="EMBL" id="CP001087">
    <property type="protein sequence ID" value="ACN15736.1"/>
    <property type="molecule type" value="Genomic_DNA"/>
</dbReference>
<evidence type="ECO:0000313" key="2">
    <source>
        <dbReference type="EMBL" id="ACN15736.1"/>
    </source>
</evidence>
<reference evidence="2 3" key="1">
    <citation type="journal article" date="2009" name="Environ. Microbiol.">
        <title>Genome sequence of Desulfobacterium autotrophicum HRM2, a marine sulfate reducer oxidizing organic carbon completely to carbon dioxide.</title>
        <authorList>
            <person name="Strittmatter A.W."/>
            <person name="Liesegang H."/>
            <person name="Rabus R."/>
            <person name="Decker I."/>
            <person name="Amann J."/>
            <person name="Andres S."/>
            <person name="Henne A."/>
            <person name="Fricke W.F."/>
            <person name="Martinez-Arias R."/>
            <person name="Bartels D."/>
            <person name="Goesmann A."/>
            <person name="Krause L."/>
            <person name="Puehler A."/>
            <person name="Klenk H.P."/>
            <person name="Richter M."/>
            <person name="Schuler M."/>
            <person name="Gloeckner F.O."/>
            <person name="Meyerdierks A."/>
            <person name="Gottschalk G."/>
            <person name="Amann R."/>
        </authorList>
    </citation>
    <scope>NUCLEOTIDE SEQUENCE [LARGE SCALE GENOMIC DNA]</scope>
    <source>
        <strain evidence="3">ATCC 43914 / DSM 3382 / HRM2</strain>
    </source>
</reference>
<dbReference type="GO" id="GO:0004803">
    <property type="term" value="F:transposase activity"/>
    <property type="evidence" value="ECO:0007669"/>
    <property type="project" value="InterPro"/>
</dbReference>
<name>C0QI00_DESAH</name>
<dbReference type="GO" id="GO:0003677">
    <property type="term" value="F:DNA binding"/>
    <property type="evidence" value="ECO:0007669"/>
    <property type="project" value="InterPro"/>
</dbReference>
<keyword evidence="3" id="KW-1185">Reference proteome</keyword>
<dbReference type="InterPro" id="IPR036515">
    <property type="entry name" value="Transposase_17_sf"/>
</dbReference>
<evidence type="ECO:0000313" key="3">
    <source>
        <dbReference type="Proteomes" id="UP000000442"/>
    </source>
</evidence>